<organism evidence="1 2">
    <name type="scientific">Chrysochromulina ericina virus CeV-01B</name>
    <dbReference type="NCBI Taxonomy" id="3070830"/>
    <lineage>
        <taxon>Viruses</taxon>
        <taxon>Varidnaviria</taxon>
        <taxon>Bamfordvirae</taxon>
        <taxon>Nucleocytoviricota</taxon>
        <taxon>Megaviricetes</taxon>
        <taxon>Imitervirales</taxon>
        <taxon>Mesomimiviridae</taxon>
        <taxon>Tethysvirus</taxon>
        <taxon>Tethysvirus raunefjordenense</taxon>
    </lineage>
</organism>
<dbReference type="KEGG" id="vg:26048993"/>
<sequence>MKAKYTYYNTSMLVLHEYNLRQKSLFELYVLKNKIILNKNFIVEKFNLKAVDIIDNVIKHFDRGRDLIDIVNENIVLCITIENNTHYNIDDNFDLLKLYKNINRLEKIFDFEKDSLLTYTQIENRLQLQCKKIIHNIKNKLLLCKW</sequence>
<protein>
    <submittedName>
        <fullName evidence="1">Uncharacterized protein</fullName>
    </submittedName>
</protein>
<name>A0A0N9QIY0_9VIRU</name>
<dbReference type="EMBL" id="KT820662">
    <property type="protein sequence ID" value="ALH23032.1"/>
    <property type="molecule type" value="Genomic_DNA"/>
</dbReference>
<keyword evidence="2" id="KW-1185">Reference proteome</keyword>
<dbReference type="Proteomes" id="UP000203826">
    <property type="component" value="Segment"/>
</dbReference>
<accession>A0A0N9QIY0</accession>
<gene>
    <name evidence="1" type="ORF">ceV_126</name>
</gene>
<evidence type="ECO:0000313" key="2">
    <source>
        <dbReference type="Proteomes" id="UP000203826"/>
    </source>
</evidence>
<evidence type="ECO:0000313" key="1">
    <source>
        <dbReference type="EMBL" id="ALH23032.1"/>
    </source>
</evidence>
<reference evidence="1 2" key="1">
    <citation type="journal article" date="2015" name="Genome Announc.">
        <title>The 474-Kilobase-Pair Complete Genome Sequence of CeV-01B, a Virus Infecting Haptolina (Chrysochromulina) ericina (Prymnesiophyceae).</title>
        <authorList>
            <person name="Gallot-Lavallee L."/>
            <person name="Pagarete A."/>
            <person name="Legendre M."/>
            <person name="Santini S."/>
            <person name="Sandaa R.A."/>
            <person name="Himmelbauer H."/>
            <person name="Ogata H."/>
            <person name="Bratbak G."/>
            <person name="Claverie J.M."/>
        </authorList>
    </citation>
    <scope>NUCLEOTIDE SEQUENCE [LARGE SCALE GENOMIC DNA]</scope>
    <source>
        <strain evidence="1">CeV-01B</strain>
    </source>
</reference>
<proteinExistence type="predicted"/>